<dbReference type="PROSITE" id="PS51257">
    <property type="entry name" value="PROKAR_LIPOPROTEIN"/>
    <property type="match status" value="1"/>
</dbReference>
<evidence type="ECO:0000256" key="3">
    <source>
        <dbReference type="SAM" id="SignalP"/>
    </source>
</evidence>
<evidence type="ECO:0000256" key="2">
    <source>
        <dbReference type="ARBA" id="ARBA00022729"/>
    </source>
</evidence>
<dbReference type="PANTHER" id="PTHR35841:SF1">
    <property type="entry name" value="PHOSPHONATES-BINDING PERIPLASMIC PROTEIN"/>
    <property type="match status" value="1"/>
</dbReference>
<organism evidence="4 5">
    <name type="scientific">Corynebacterium suedekumii</name>
    <dbReference type="NCBI Taxonomy" id="3049801"/>
    <lineage>
        <taxon>Bacteria</taxon>
        <taxon>Bacillati</taxon>
        <taxon>Actinomycetota</taxon>
        <taxon>Actinomycetes</taxon>
        <taxon>Mycobacteriales</taxon>
        <taxon>Corynebacteriaceae</taxon>
        <taxon>Corynebacterium</taxon>
    </lineage>
</organism>
<protein>
    <submittedName>
        <fullName evidence="4">Phosphate/phosphite/phosphonate ABC transporter substrate-binding protein</fullName>
    </submittedName>
</protein>
<dbReference type="SUPFAM" id="SSF53850">
    <property type="entry name" value="Periplasmic binding protein-like II"/>
    <property type="match status" value="1"/>
</dbReference>
<proteinExistence type="inferred from homology"/>
<feature type="signal peptide" evidence="3">
    <location>
        <begin position="1"/>
        <end position="30"/>
    </location>
</feature>
<name>A0ABY8VKW4_9CORY</name>
<dbReference type="PANTHER" id="PTHR35841">
    <property type="entry name" value="PHOSPHONATES-BINDING PERIPLASMIC PROTEIN"/>
    <property type="match status" value="1"/>
</dbReference>
<dbReference type="EMBL" id="CP126970">
    <property type="protein sequence ID" value="WIM70284.1"/>
    <property type="molecule type" value="Genomic_DNA"/>
</dbReference>
<evidence type="ECO:0000313" key="5">
    <source>
        <dbReference type="Proteomes" id="UP001238805"/>
    </source>
</evidence>
<evidence type="ECO:0000313" key="4">
    <source>
        <dbReference type="EMBL" id="WIM70284.1"/>
    </source>
</evidence>
<keyword evidence="5" id="KW-1185">Reference proteome</keyword>
<dbReference type="InterPro" id="IPR005770">
    <property type="entry name" value="PhnD"/>
</dbReference>
<reference evidence="4 5" key="1">
    <citation type="submission" date="2023-05" db="EMBL/GenBank/DDBJ databases">
        <title>Corynebacterium suedekumii sp. nov. and Corynebacterium breve sp. nov. isolated from raw cow's milk.</title>
        <authorList>
            <person name="Baer M.K."/>
            <person name="Mehl L."/>
            <person name="Hellmuth R."/>
            <person name="Marke G."/>
            <person name="Lipski A."/>
        </authorList>
    </citation>
    <scope>NUCLEOTIDE SEQUENCE [LARGE SCALE GENOMIC DNA]</scope>
    <source>
        <strain evidence="4 5">LM112</strain>
    </source>
</reference>
<dbReference type="Gene3D" id="3.40.190.10">
    <property type="entry name" value="Periplasmic binding protein-like II"/>
    <property type="match status" value="2"/>
</dbReference>
<dbReference type="RefSeq" id="WP_284874874.1">
    <property type="nucleotide sequence ID" value="NZ_CP126970.1"/>
</dbReference>
<keyword evidence="2 3" id="KW-0732">Signal</keyword>
<dbReference type="CDD" id="cd01071">
    <property type="entry name" value="PBP2_PhnD_like"/>
    <property type="match status" value="1"/>
</dbReference>
<gene>
    <name evidence="4" type="ORF">QP029_14135</name>
</gene>
<dbReference type="Pfam" id="PF12974">
    <property type="entry name" value="Phosphonate-bd"/>
    <property type="match status" value="1"/>
</dbReference>
<evidence type="ECO:0000256" key="1">
    <source>
        <dbReference type="ARBA" id="ARBA00007162"/>
    </source>
</evidence>
<dbReference type="NCBIfam" id="TIGR01098">
    <property type="entry name" value="3A0109s03R"/>
    <property type="match status" value="1"/>
</dbReference>
<comment type="similarity">
    <text evidence="1">Belongs to the phosphate/phosphite/phosphonate binding protein family.</text>
</comment>
<feature type="chain" id="PRO_5046134025" evidence="3">
    <location>
        <begin position="31"/>
        <end position="318"/>
    </location>
</feature>
<dbReference type="Proteomes" id="UP001238805">
    <property type="component" value="Chromosome"/>
</dbReference>
<sequence length="318" mass="33230">MSHRLARTTAVLGTAALTAAVLTACGSSDADNADGGSASGDTITFAAVPAESSATLESTFSNITALIEQETGATVEFQNASDYAAVIEGMRAGQVDVASFGPFSYVIAKDSGVNMEPAAAPTHDPETAPAYTSLAYVKADSDIQGIEDLAGRNVCFVDQASTSGYLVPMKGLMDGGIDLNEDLTPILAGGHDASLLTLDAGDCDAAFAHDTMLKTLEESGQVEPGSLRAVWESDPITEDPISVNRDSLDPELADQIIEVLREKASKPALVEAGICESEDDCVLPEEIEWGYLPVSDEDFDPIREICEVTQAEACQNVG</sequence>
<accession>A0ABY8VKW4</accession>